<dbReference type="CDD" id="cd00397">
    <property type="entry name" value="DNA_BRE_C"/>
    <property type="match status" value="1"/>
</dbReference>
<gene>
    <name evidence="3" type="ORF">PCO31010_00192</name>
</gene>
<dbReference type="AlphaFoldDB" id="A0A5E4RHW8"/>
<dbReference type="InterPro" id="IPR011010">
    <property type="entry name" value="DNA_brk_join_enz"/>
</dbReference>
<evidence type="ECO:0000256" key="1">
    <source>
        <dbReference type="ARBA" id="ARBA00023172"/>
    </source>
</evidence>
<keyword evidence="1" id="KW-0233">DNA recombination</keyword>
<proteinExistence type="predicted"/>
<dbReference type="EMBL" id="CABPSA010000001">
    <property type="protein sequence ID" value="VVD62725.1"/>
    <property type="molecule type" value="Genomic_DNA"/>
</dbReference>
<dbReference type="GO" id="GO:0006310">
    <property type="term" value="P:DNA recombination"/>
    <property type="evidence" value="ECO:0007669"/>
    <property type="project" value="UniProtKB-KW"/>
</dbReference>
<protein>
    <submittedName>
        <fullName evidence="3">Phage integrase</fullName>
    </submittedName>
</protein>
<dbReference type="Pfam" id="PF00589">
    <property type="entry name" value="Phage_integrase"/>
    <property type="match status" value="1"/>
</dbReference>
<dbReference type="InterPro" id="IPR013762">
    <property type="entry name" value="Integrase-like_cat_sf"/>
</dbReference>
<dbReference type="SUPFAM" id="SSF56349">
    <property type="entry name" value="DNA breaking-rejoining enzymes"/>
    <property type="match status" value="1"/>
</dbReference>
<dbReference type="Proteomes" id="UP000343335">
    <property type="component" value="Unassembled WGS sequence"/>
</dbReference>
<dbReference type="Gene3D" id="1.10.443.10">
    <property type="entry name" value="Intergrase catalytic core"/>
    <property type="match status" value="1"/>
</dbReference>
<reference evidence="3 4" key="1">
    <citation type="submission" date="2019-08" db="EMBL/GenBank/DDBJ databases">
        <authorList>
            <person name="Peeters C."/>
        </authorList>
    </citation>
    <scope>NUCLEOTIDE SEQUENCE [LARGE SCALE GENOMIC DNA]</scope>
    <source>
        <strain evidence="3 4">LMG 31010</strain>
    </source>
</reference>
<dbReference type="RefSeq" id="WP_150662587.1">
    <property type="nucleotide sequence ID" value="NZ_CABPSA010000001.1"/>
</dbReference>
<dbReference type="GO" id="GO:0015074">
    <property type="term" value="P:DNA integration"/>
    <property type="evidence" value="ECO:0007669"/>
    <property type="project" value="InterPro"/>
</dbReference>
<dbReference type="InterPro" id="IPR002104">
    <property type="entry name" value="Integrase_catalytic"/>
</dbReference>
<organism evidence="3 4">
    <name type="scientific">Pandoraea commovens</name>
    <dbReference type="NCBI Taxonomy" id="2508289"/>
    <lineage>
        <taxon>Bacteria</taxon>
        <taxon>Pseudomonadati</taxon>
        <taxon>Pseudomonadota</taxon>
        <taxon>Betaproteobacteria</taxon>
        <taxon>Burkholderiales</taxon>
        <taxon>Burkholderiaceae</taxon>
        <taxon>Pandoraea</taxon>
    </lineage>
</organism>
<dbReference type="OrthoDB" id="6819422at2"/>
<evidence type="ECO:0000259" key="2">
    <source>
        <dbReference type="PROSITE" id="PS51898"/>
    </source>
</evidence>
<accession>A0A5E4RHW8</accession>
<evidence type="ECO:0000313" key="4">
    <source>
        <dbReference type="Proteomes" id="UP000343335"/>
    </source>
</evidence>
<name>A0A5E4RHW8_9BURK</name>
<feature type="domain" description="Tyr recombinase" evidence="2">
    <location>
        <begin position="157"/>
        <end position="393"/>
    </location>
</feature>
<sequence>MPYLHLSHPSVPRALRVPTLVDAHGVPRYWANVWSTMCLGHLADSTKTAKLRQLETLYTHADRMLGPSGLDNALSRQDHTVLADTLESWFVSIRNRAPGSRSDELRWNTGLAFVTNISAWLTKATNAPSDERSRAARIHRLGTLYSQLHVAKSFSSDAVRSLPANVVQALYELLDPTSAINPFKHPSTRWRLYLAFTLMLHQGLRRGELLILPVDCVKSGVDYRTQNRRYWINVQQHEYDDDGDAFDPRYSRPSVKTASSIRQIPVSATMARLVQTYTDNYRGRPDHPYLINSYKDRPLATESLTKAFRTISAALPELAASELFDRCNKTSVTPHDLRHTCAVVRLNQLISAGDSMDEALQKMRTFFGWSRTSTMPSRYSRAVFEDRLAGVWNDSFDDRVALIRAIPRAE</sequence>
<evidence type="ECO:0000313" key="3">
    <source>
        <dbReference type="EMBL" id="VVD62725.1"/>
    </source>
</evidence>
<dbReference type="GO" id="GO:0003677">
    <property type="term" value="F:DNA binding"/>
    <property type="evidence" value="ECO:0007669"/>
    <property type="project" value="InterPro"/>
</dbReference>
<dbReference type="PROSITE" id="PS51898">
    <property type="entry name" value="TYR_RECOMBINASE"/>
    <property type="match status" value="1"/>
</dbReference>